<comment type="caution">
    <text evidence="3">The sequence shown here is derived from an EMBL/GenBank/DDBJ whole genome shotgun (WGS) entry which is preliminary data.</text>
</comment>
<dbReference type="Gene3D" id="3.30.70.270">
    <property type="match status" value="1"/>
</dbReference>
<dbReference type="GO" id="GO:0006310">
    <property type="term" value="P:DNA recombination"/>
    <property type="evidence" value="ECO:0007669"/>
    <property type="project" value="UniProtKB-KW"/>
</dbReference>
<accession>A0A812WE29</accession>
<sequence>TAGMGRRSQRRALHRWREMEETNRTLAALNSMYSAPAKQGHATSFFRTSAAQARAIDFIRQSVHEMGRPPADLSGPEALRQLRAAGAYDGGDQAVVGVPSPYNPESVSLPSPGWQPIDLAALWGADGHEMVGDFTRSKLLPLSDARQHVLASGVEKPYWDPCLKHKPTYGKFLSRLWASNLIDFVLEPCREEVAIFFVTKKAGRLRMIIDARRSNCHFTDPEYVHLCTGEALSRLEADAPLTVATADLKDAFYHIGLPVEWRDVFGLPPIQAGLVDGLQASGLRDEARLRDRRPVPEKNILHTQYVDNLIVLGTDREAVLEAYQAAVFKFKEAGLQVHGEEVSDTGAKVLGWEIRADGHFGPSLHRAWKVRLAIRELLRRGRATGKQLERLLGHCVFISLGRRESLSVFSDIYRHVQRYRDCHVELPIPRGVRQELIKWDGILPLLRRSLRSKWSDTIHAVDASEWGLGVTDANLAQAQVRKLGQFNERWRFKEPGVARPRDHALVAAGGGSPDETSEHYQVDRDFQAFEPVAFGIVDRPWRTTACYRWKRKLSLPVAEDAFFPLSPSGCSTGCTRLRVNMIHRGMLTTPLLSAAAGAQKVKGHKRRMAPPAATATQRGDGIPNLQPAIRTRRMVQRKKRKRQRAAEGERTALEDAAVTPACHRRYTLAWEPVRHLVYRSRSTLRSFSVIDKNLAEKLQDMYMDGEDLSAGQYLIAAVLFFSPQVKAEGMQKLPRVKQSLQGWRRLAPPQSRLPIPFEAVALLAKWGFENGPASEMPRSGETSNQSEALPAVDTGPPSTGAGHSSKTMEFDETLELDLPYHDNVGEALARVAAVGSRDPEEVLFKHSLRDLARFLERGAEALHLQALGPLHPYRLRHGGASHDFSLGLRDLPAIQLRGRWRSAASVRRYQKGGRLAQLFAGLPGEVQRAALKAVSDLSHLCAVVR</sequence>
<keyword evidence="4" id="KW-1185">Reference proteome</keyword>
<dbReference type="Gene3D" id="1.10.443.10">
    <property type="entry name" value="Intergrase catalytic core"/>
    <property type="match status" value="1"/>
</dbReference>
<reference evidence="3" key="1">
    <citation type="submission" date="2021-02" db="EMBL/GenBank/DDBJ databases">
        <authorList>
            <person name="Dougan E. K."/>
            <person name="Rhodes N."/>
            <person name="Thang M."/>
            <person name="Chan C."/>
        </authorList>
    </citation>
    <scope>NUCLEOTIDE SEQUENCE</scope>
</reference>
<dbReference type="Gene3D" id="3.10.10.10">
    <property type="entry name" value="HIV Type 1 Reverse Transcriptase, subunit A, domain 1"/>
    <property type="match status" value="1"/>
</dbReference>
<dbReference type="Proteomes" id="UP000649617">
    <property type="component" value="Unassembled WGS sequence"/>
</dbReference>
<organism evidence="3 4">
    <name type="scientific">Symbiodinium pilosum</name>
    <name type="common">Dinoflagellate</name>
    <dbReference type="NCBI Taxonomy" id="2952"/>
    <lineage>
        <taxon>Eukaryota</taxon>
        <taxon>Sar</taxon>
        <taxon>Alveolata</taxon>
        <taxon>Dinophyceae</taxon>
        <taxon>Suessiales</taxon>
        <taxon>Symbiodiniaceae</taxon>
        <taxon>Symbiodinium</taxon>
    </lineage>
</organism>
<dbReference type="SUPFAM" id="SSF56349">
    <property type="entry name" value="DNA breaking-rejoining enzymes"/>
    <property type="match status" value="1"/>
</dbReference>
<evidence type="ECO:0000256" key="2">
    <source>
        <dbReference type="SAM" id="MobiDB-lite"/>
    </source>
</evidence>
<dbReference type="AlphaFoldDB" id="A0A812WE29"/>
<dbReference type="InterPro" id="IPR043128">
    <property type="entry name" value="Rev_trsase/Diguanyl_cyclase"/>
</dbReference>
<dbReference type="InterPro" id="IPR043502">
    <property type="entry name" value="DNA/RNA_pol_sf"/>
</dbReference>
<evidence type="ECO:0000313" key="3">
    <source>
        <dbReference type="EMBL" id="CAE7664704.1"/>
    </source>
</evidence>
<feature type="region of interest" description="Disordered" evidence="2">
    <location>
        <begin position="772"/>
        <end position="806"/>
    </location>
</feature>
<name>A0A812WE29_SYMPI</name>
<gene>
    <name evidence="3" type="ORF">SPIL2461_LOCUS18147</name>
</gene>
<evidence type="ECO:0000256" key="1">
    <source>
        <dbReference type="ARBA" id="ARBA00023172"/>
    </source>
</evidence>
<keyword evidence="1" id="KW-0233">DNA recombination</keyword>
<evidence type="ECO:0008006" key="5">
    <source>
        <dbReference type="Google" id="ProtNLM"/>
    </source>
</evidence>
<dbReference type="OrthoDB" id="7462124at2759"/>
<proteinExistence type="predicted"/>
<dbReference type="GO" id="GO:0003677">
    <property type="term" value="F:DNA binding"/>
    <property type="evidence" value="ECO:0007669"/>
    <property type="project" value="InterPro"/>
</dbReference>
<feature type="non-terminal residue" evidence="3">
    <location>
        <position position="945"/>
    </location>
</feature>
<dbReference type="InterPro" id="IPR011010">
    <property type="entry name" value="DNA_brk_join_enz"/>
</dbReference>
<dbReference type="GO" id="GO:0015074">
    <property type="term" value="P:DNA integration"/>
    <property type="evidence" value="ECO:0007669"/>
    <property type="project" value="InterPro"/>
</dbReference>
<dbReference type="SUPFAM" id="SSF56672">
    <property type="entry name" value="DNA/RNA polymerases"/>
    <property type="match status" value="1"/>
</dbReference>
<evidence type="ECO:0000313" key="4">
    <source>
        <dbReference type="Proteomes" id="UP000649617"/>
    </source>
</evidence>
<dbReference type="EMBL" id="CAJNIZ010043631">
    <property type="protein sequence ID" value="CAE7664704.1"/>
    <property type="molecule type" value="Genomic_DNA"/>
</dbReference>
<protein>
    <recommendedName>
        <fullName evidence="5">Reverse transcriptase domain-containing protein</fullName>
    </recommendedName>
</protein>
<dbReference type="InterPro" id="IPR013762">
    <property type="entry name" value="Integrase-like_cat_sf"/>
</dbReference>